<feature type="transmembrane region" description="Helical" evidence="1">
    <location>
        <begin position="1031"/>
        <end position="1051"/>
    </location>
</feature>
<accession>D8K5C3</accession>
<evidence type="ECO:0000313" key="2">
    <source>
        <dbReference type="EMBL" id="ADJ28100.1"/>
    </source>
</evidence>
<evidence type="ECO:0000256" key="1">
    <source>
        <dbReference type="SAM" id="Phobius"/>
    </source>
</evidence>
<dbReference type="Gene3D" id="1.20.1640.10">
    <property type="entry name" value="Multidrug efflux transporter AcrB transmembrane domain"/>
    <property type="match status" value="2"/>
</dbReference>
<gene>
    <name evidence="2" type="ordered locus">Nwat_1166</name>
</gene>
<keyword evidence="1" id="KW-1133">Transmembrane helix</keyword>
<dbReference type="GO" id="GO:0042910">
    <property type="term" value="F:xenobiotic transmembrane transporter activity"/>
    <property type="evidence" value="ECO:0007669"/>
    <property type="project" value="TreeGrafter"/>
</dbReference>
<dbReference type="Gene3D" id="3.30.70.1320">
    <property type="entry name" value="Multidrug efflux transporter AcrB pore domain like"/>
    <property type="match status" value="1"/>
</dbReference>
<dbReference type="SUPFAM" id="SSF82693">
    <property type="entry name" value="Multidrug efflux transporter AcrB pore domain, PN1, PN2, PC1 and PC2 subdomains"/>
    <property type="match status" value="2"/>
</dbReference>
<dbReference type="SUPFAM" id="SSF82866">
    <property type="entry name" value="Multidrug efflux transporter AcrB transmembrane domain"/>
    <property type="match status" value="2"/>
</dbReference>
<keyword evidence="3" id="KW-1185">Reference proteome</keyword>
<dbReference type="HOGENOM" id="CLU_002755_1_2_6"/>
<dbReference type="Pfam" id="PF00873">
    <property type="entry name" value="ACR_tran"/>
    <property type="match status" value="2"/>
</dbReference>
<feature type="transmembrane region" description="Helical" evidence="1">
    <location>
        <begin position="930"/>
        <end position="953"/>
    </location>
</feature>
<protein>
    <submittedName>
        <fullName evidence="2">Acriflavin resistance protein</fullName>
    </submittedName>
</protein>
<feature type="transmembrane region" description="Helical" evidence="1">
    <location>
        <begin position="984"/>
        <end position="1010"/>
    </location>
</feature>
<feature type="transmembrane region" description="Helical" evidence="1">
    <location>
        <begin position="1063"/>
        <end position="1085"/>
    </location>
</feature>
<feature type="transmembrane region" description="Helical" evidence="1">
    <location>
        <begin position="465"/>
        <end position="484"/>
    </location>
</feature>
<dbReference type="InterPro" id="IPR001036">
    <property type="entry name" value="Acrflvin-R"/>
</dbReference>
<feature type="transmembrane region" description="Helical" evidence="1">
    <location>
        <begin position="960"/>
        <end position="978"/>
    </location>
</feature>
<dbReference type="PANTHER" id="PTHR32063">
    <property type="match status" value="1"/>
</dbReference>
<dbReference type="OrthoDB" id="9758297at2"/>
<feature type="transmembrane region" description="Helical" evidence="1">
    <location>
        <begin position="12"/>
        <end position="30"/>
    </location>
</feature>
<dbReference type="Proteomes" id="UP000000393">
    <property type="component" value="Chromosome"/>
</dbReference>
<dbReference type="SUPFAM" id="SSF82714">
    <property type="entry name" value="Multidrug efflux transporter AcrB TolC docking domain, DN and DC subdomains"/>
    <property type="match status" value="1"/>
</dbReference>
<name>D8K5C3_NITWC</name>
<reference evidence="2 3" key="1">
    <citation type="submission" date="2010-06" db="EMBL/GenBank/DDBJ databases">
        <title>Complete sequence of chromosome of Nitrosococcus watsoni C-113.</title>
        <authorList>
            <consortium name="US DOE Joint Genome Institute"/>
            <person name="Lucas S."/>
            <person name="Copeland A."/>
            <person name="Lapidus A."/>
            <person name="Cheng J.-F."/>
            <person name="Bruce D."/>
            <person name="Goodwin L."/>
            <person name="Pitluck S."/>
            <person name="Malfatti S.A."/>
            <person name="Chain P.S.G."/>
            <person name="Land M."/>
            <person name="Hauser L."/>
            <person name="Kyrpides N."/>
            <person name="Ivanova N."/>
            <person name="Cambell M.A."/>
            <person name="Heidelberg J.F."/>
            <person name="Klotz M.G."/>
            <person name="Woyke T."/>
        </authorList>
    </citation>
    <scope>NUCLEOTIDE SEQUENCE [LARGE SCALE GENOMIC DNA]</scope>
    <source>
        <strain evidence="2 3">C-113</strain>
    </source>
</reference>
<organism evidence="2 3">
    <name type="scientific">Nitrosococcus watsoni (strain C-113)</name>
    <dbReference type="NCBI Taxonomy" id="105559"/>
    <lineage>
        <taxon>Bacteria</taxon>
        <taxon>Pseudomonadati</taxon>
        <taxon>Pseudomonadota</taxon>
        <taxon>Gammaproteobacteria</taxon>
        <taxon>Chromatiales</taxon>
        <taxon>Chromatiaceae</taxon>
        <taxon>Nitrosococcus</taxon>
    </lineage>
</organism>
<dbReference type="AlphaFoldDB" id="D8K5C3"/>
<feature type="transmembrane region" description="Helical" evidence="1">
    <location>
        <begin position="336"/>
        <end position="355"/>
    </location>
</feature>
<dbReference type="InterPro" id="IPR027463">
    <property type="entry name" value="AcrB_DN_DC_subdom"/>
</dbReference>
<dbReference type="Gene3D" id="3.30.70.1440">
    <property type="entry name" value="Multidrug efflux transporter AcrB pore domain"/>
    <property type="match status" value="1"/>
</dbReference>
<feature type="transmembrane region" description="Helical" evidence="1">
    <location>
        <begin position="362"/>
        <end position="382"/>
    </location>
</feature>
<dbReference type="STRING" id="105559.Nwat_1166"/>
<proteinExistence type="predicted"/>
<dbReference type="GO" id="GO:0005886">
    <property type="term" value="C:plasma membrane"/>
    <property type="evidence" value="ECO:0007669"/>
    <property type="project" value="TreeGrafter"/>
</dbReference>
<dbReference type="Gene3D" id="3.30.2090.10">
    <property type="entry name" value="Multidrug efflux transporter AcrB TolC docking domain, DN and DC subdomains"/>
    <property type="match status" value="2"/>
</dbReference>
<sequence length="1101" mass="120916">MNELVVIALRKPYTFVVLSILIVILGFQSVRNAATDIFPSIRIPVTSVVWAYDGMLPQDIEGRITYMFERFLTSTVEGIKYIHSHSYFGSSIINIFLQEHGVDPAQAEADITAIAQTVVNFLPPDIAPPMIMKLAPSSVPVATLQVTSDDLTPGELYNLSIMRIRPLLVTVEGAILPHPYGGQDMQIGIMIDREKLLARHLTPEEVHEAVNRQNLVLPGGDMKIYSYDWVVLTNSSVLKVEDYENIPIKREGNNYIYLRDVADVNLMGRVIKNPVLVEGKQAVMIVVMKSSEASTLEVVEGVKSMIPRIEKVVPESVKLKVVNDASGFVEHSIEEVVHEILIAAALVGLIVLLLLGSWRPTAIIITTIPLSILCSLIALHASEETINVMTLGGLALAVGVLVDNATVVIENIDTHIHMGKPLETAILDGSRQILLPTFVATLGISIVWFPLFGLSGVSGFLFGPMAKAIIFAMIASFFLSYTLLPTMAKYILHDPNAPSDHPHPDHPEIDRSAQKTYELTERESEEEAMHNVGGTHFAVPVPEEKKKPSNIFSRFQQGFERGFNRFRDSYGGVLERSVDRRGLTVIVMLIIALLSWSLFYFNGRNFFPEIKSDIMQMHMRAPLGTRIEVASRIASLVEHDIRRLLPGQVEDVINNCGLPVGPHNLAFIPTPTIGSQDCDITITLKNKESPVWDYRETLRKGLRERYPGTDFTFQPSDLTAKILNFGSPAPIDVQINGPDPVDNFVFARKLRGQLSKIPGARDVVIQQTMNTPTLLVESDRPFGLGVDINQKTFGHNMLVATAGSYQIDLNFWLDRATGMTYPINVRIPQPQLKTVDQLLTVPIQSNEGGEGSSNKLQLLGNVGTVTPIGTPGVVTHADIMPLFDIYVSPEGRDLGAILKDVRHVVHEMKDELPHSAVVEIHGQASLMEGAYVEMIVGLIAAIALIYLLIVVNFQSWVDPFIIITALPGALAGIAWMLFLTHTNISIPALTGAVMTMGTATANSILVVAYARERIEMHGEALKAAVEAGIARFRPVLMTASAMIVGMIPMSLGNSQNAPLGRAVIGGLVVATIFTLIFVPCVYAIIYNRRQQRTVAQLESNS</sequence>
<feature type="transmembrane region" description="Helical" evidence="1">
    <location>
        <begin position="583"/>
        <end position="601"/>
    </location>
</feature>
<feature type="transmembrane region" description="Helical" evidence="1">
    <location>
        <begin position="388"/>
        <end position="412"/>
    </location>
</feature>
<keyword evidence="1" id="KW-0812">Transmembrane</keyword>
<feature type="transmembrane region" description="Helical" evidence="1">
    <location>
        <begin position="433"/>
        <end position="453"/>
    </location>
</feature>
<dbReference type="PANTHER" id="PTHR32063:SF8">
    <property type="entry name" value="CATION EFFLUX PROTEIN"/>
    <property type="match status" value="1"/>
</dbReference>
<evidence type="ECO:0000313" key="3">
    <source>
        <dbReference type="Proteomes" id="UP000000393"/>
    </source>
</evidence>
<dbReference type="eggNOG" id="COG0841">
    <property type="taxonomic scope" value="Bacteria"/>
</dbReference>
<keyword evidence="1" id="KW-0472">Membrane</keyword>
<dbReference type="EMBL" id="CP002086">
    <property type="protein sequence ID" value="ADJ28100.1"/>
    <property type="molecule type" value="Genomic_DNA"/>
</dbReference>
<dbReference type="Gene3D" id="3.30.70.1430">
    <property type="entry name" value="Multidrug efflux transporter AcrB pore domain"/>
    <property type="match status" value="2"/>
</dbReference>
<dbReference type="PRINTS" id="PR00702">
    <property type="entry name" value="ACRIFLAVINRP"/>
</dbReference>
<dbReference type="RefSeq" id="WP_013220200.1">
    <property type="nucleotide sequence ID" value="NC_014315.1"/>
</dbReference>
<dbReference type="KEGG" id="nwa:Nwat_1166"/>